<feature type="transmembrane region" description="Helical" evidence="1">
    <location>
        <begin position="12"/>
        <end position="31"/>
    </location>
</feature>
<name>A0ABM6GJ87_9BIFI</name>
<gene>
    <name evidence="2" type="ORF">BVL65_04120</name>
</gene>
<keyword evidence="1" id="KW-1133">Transmembrane helix</keyword>
<dbReference type="Proteomes" id="UP000186260">
    <property type="component" value="Chromosome"/>
</dbReference>
<evidence type="ECO:0000313" key="2">
    <source>
        <dbReference type="EMBL" id="APW18753.1"/>
    </source>
</evidence>
<evidence type="ECO:0000313" key="3">
    <source>
        <dbReference type="Proteomes" id="UP000186260"/>
    </source>
</evidence>
<sequence length="61" mass="7480">MSKNKKDIFHRFSTKWWELVIYLLIILIAIVFNDLHFPKWVLVPLVLAILLVRFVRIHFFK</sequence>
<evidence type="ECO:0000256" key="1">
    <source>
        <dbReference type="SAM" id="Phobius"/>
    </source>
</evidence>
<accession>A0ABM6GJ87</accession>
<keyword evidence="1" id="KW-0812">Transmembrane</keyword>
<reference evidence="3" key="1">
    <citation type="submission" date="2017-01" db="EMBL/GenBank/DDBJ databases">
        <title>Gardnerella vaginalis bacteremia associated with severe acute encephalopathy in a young female patient: Case Report and characterization of the isolate.</title>
        <authorList>
            <person name="Tankovic J."/>
            <person name="Timinskas A."/>
            <person name="Zilnyte M."/>
            <person name="Janulaitiene M."/>
            <person name="Zvirbliene A."/>
            <person name="Pleckaityte M."/>
        </authorList>
    </citation>
    <scope>NUCLEOTIDE SEQUENCE [LARGE SCALE GENOMIC DNA]</scope>
    <source>
        <strain evidence="3">GV37</strain>
    </source>
</reference>
<dbReference type="EMBL" id="CP019058">
    <property type="protein sequence ID" value="APW18753.1"/>
    <property type="molecule type" value="Genomic_DNA"/>
</dbReference>
<keyword evidence="3" id="KW-1185">Reference proteome</keyword>
<proteinExistence type="predicted"/>
<keyword evidence="1" id="KW-0472">Membrane</keyword>
<feature type="transmembrane region" description="Helical" evidence="1">
    <location>
        <begin position="37"/>
        <end position="55"/>
    </location>
</feature>
<organism evidence="2 3">
    <name type="scientific">Gardnerella swidsinskii</name>
    <dbReference type="NCBI Taxonomy" id="2792979"/>
    <lineage>
        <taxon>Bacteria</taxon>
        <taxon>Bacillati</taxon>
        <taxon>Actinomycetota</taxon>
        <taxon>Actinomycetes</taxon>
        <taxon>Bifidobacteriales</taxon>
        <taxon>Bifidobacteriaceae</taxon>
        <taxon>Gardnerella</taxon>
    </lineage>
</organism>
<protein>
    <submittedName>
        <fullName evidence="2">Uncharacterized protein</fullName>
    </submittedName>
</protein>